<dbReference type="SUPFAM" id="SSF50630">
    <property type="entry name" value="Acid proteases"/>
    <property type="match status" value="1"/>
</dbReference>
<evidence type="ECO:0000313" key="13">
    <source>
        <dbReference type="EMBL" id="CAG8610450.1"/>
    </source>
</evidence>
<evidence type="ECO:0000256" key="8">
    <source>
        <dbReference type="PIRSR" id="PIRSR601461-1"/>
    </source>
</evidence>
<feature type="domain" description="Peptidase A1" evidence="12">
    <location>
        <begin position="54"/>
        <end position="369"/>
    </location>
</feature>
<evidence type="ECO:0000256" key="4">
    <source>
        <dbReference type="ARBA" id="ARBA00022750"/>
    </source>
</evidence>
<dbReference type="EMBL" id="CAJVPJ010002007">
    <property type="protein sequence ID" value="CAG8610450.1"/>
    <property type="molecule type" value="Genomic_DNA"/>
</dbReference>
<feature type="signal peptide" evidence="11">
    <location>
        <begin position="1"/>
        <end position="19"/>
    </location>
</feature>
<feature type="active site" evidence="8">
    <location>
        <position position="257"/>
    </location>
</feature>
<proteinExistence type="inferred from homology"/>
<evidence type="ECO:0000256" key="3">
    <source>
        <dbReference type="ARBA" id="ARBA00022729"/>
    </source>
</evidence>
<keyword evidence="5 10" id="KW-0378">Hydrolase</keyword>
<dbReference type="InterPro" id="IPR001461">
    <property type="entry name" value="Aspartic_peptidase_A1"/>
</dbReference>
<keyword evidence="3 11" id="KW-0732">Signal</keyword>
<feature type="disulfide bond" evidence="9">
    <location>
        <begin position="83"/>
        <end position="89"/>
    </location>
</feature>
<feature type="active site" evidence="8">
    <location>
        <position position="70"/>
    </location>
</feature>
<dbReference type="PROSITE" id="PS51767">
    <property type="entry name" value="PEPTIDASE_A1"/>
    <property type="match status" value="1"/>
</dbReference>
<evidence type="ECO:0000256" key="1">
    <source>
        <dbReference type="ARBA" id="ARBA00007447"/>
    </source>
</evidence>
<name>A0A9N9GJI3_9GLOM</name>
<keyword evidence="6" id="KW-0865">Zymogen</keyword>
<dbReference type="CDD" id="cd05471">
    <property type="entry name" value="pepsin_like"/>
    <property type="match status" value="1"/>
</dbReference>
<keyword evidence="4 10" id="KW-0064">Aspartyl protease</keyword>
<reference evidence="13" key="1">
    <citation type="submission" date="2021-06" db="EMBL/GenBank/DDBJ databases">
        <authorList>
            <person name="Kallberg Y."/>
            <person name="Tangrot J."/>
            <person name="Rosling A."/>
        </authorList>
    </citation>
    <scope>NUCLEOTIDE SEQUENCE</scope>
    <source>
        <strain evidence="13">IA702</strain>
    </source>
</reference>
<protein>
    <submittedName>
        <fullName evidence="13">1790_t:CDS:1</fullName>
    </submittedName>
</protein>
<evidence type="ECO:0000259" key="12">
    <source>
        <dbReference type="PROSITE" id="PS51767"/>
    </source>
</evidence>
<dbReference type="GO" id="GO:0006508">
    <property type="term" value="P:proteolysis"/>
    <property type="evidence" value="ECO:0007669"/>
    <property type="project" value="UniProtKB-KW"/>
</dbReference>
<dbReference type="GO" id="GO:0004190">
    <property type="term" value="F:aspartic-type endopeptidase activity"/>
    <property type="evidence" value="ECO:0007669"/>
    <property type="project" value="UniProtKB-KW"/>
</dbReference>
<evidence type="ECO:0000256" key="2">
    <source>
        <dbReference type="ARBA" id="ARBA00022670"/>
    </source>
</evidence>
<keyword evidence="7 9" id="KW-1015">Disulfide bond</keyword>
<dbReference type="InterPro" id="IPR033121">
    <property type="entry name" value="PEPTIDASE_A1"/>
</dbReference>
<comment type="similarity">
    <text evidence="1 10">Belongs to the peptidase A1 family.</text>
</comment>
<dbReference type="PANTHER" id="PTHR47966">
    <property type="entry name" value="BETA-SITE APP-CLEAVING ENZYME, ISOFORM A-RELATED"/>
    <property type="match status" value="1"/>
</dbReference>
<evidence type="ECO:0000313" key="14">
    <source>
        <dbReference type="Proteomes" id="UP000789572"/>
    </source>
</evidence>
<dbReference type="InterPro" id="IPR001969">
    <property type="entry name" value="Aspartic_peptidase_AS"/>
</dbReference>
<evidence type="ECO:0000256" key="7">
    <source>
        <dbReference type="ARBA" id="ARBA00023157"/>
    </source>
</evidence>
<dbReference type="AlphaFoldDB" id="A0A9N9GJI3"/>
<gene>
    <name evidence="13" type="ORF">POCULU_LOCUS7921</name>
</gene>
<evidence type="ECO:0000256" key="11">
    <source>
        <dbReference type="SAM" id="SignalP"/>
    </source>
</evidence>
<evidence type="ECO:0000256" key="9">
    <source>
        <dbReference type="PIRSR" id="PIRSR601461-2"/>
    </source>
</evidence>
<dbReference type="InterPro" id="IPR021109">
    <property type="entry name" value="Peptidase_aspartic_dom_sf"/>
</dbReference>
<keyword evidence="14" id="KW-1185">Reference proteome</keyword>
<organism evidence="13 14">
    <name type="scientific">Paraglomus occultum</name>
    <dbReference type="NCBI Taxonomy" id="144539"/>
    <lineage>
        <taxon>Eukaryota</taxon>
        <taxon>Fungi</taxon>
        <taxon>Fungi incertae sedis</taxon>
        <taxon>Mucoromycota</taxon>
        <taxon>Glomeromycotina</taxon>
        <taxon>Glomeromycetes</taxon>
        <taxon>Paraglomerales</taxon>
        <taxon>Paraglomeraceae</taxon>
        <taxon>Paraglomus</taxon>
    </lineage>
</organism>
<dbReference type="Gene3D" id="2.40.70.10">
    <property type="entry name" value="Acid Proteases"/>
    <property type="match status" value="2"/>
</dbReference>
<evidence type="ECO:0000256" key="5">
    <source>
        <dbReference type="ARBA" id="ARBA00022801"/>
    </source>
</evidence>
<sequence length="376" mass="40856">MKLVCIIFVAIASIVSINAVPTSKKLADSISERTFTKAPVNVPIFNNGKVNPLYYAEIEISKQKFNVCLDTGSADLWLPHPSCHDDIACMKKKSFDFTKSPTFSTKNKHFLDAYGFGNVSGIVATDDISMGGLTAQGQIFGLALHETYNYGESKFDGIMGMSLNRIYEPGYIGNLPLFNSLVQQKVVDEPIFSFYFGGKGGTHGQLTLGGYDSSLFEGSLHFNTLLYPDSGRWFTRFDDVAVNGTPLNFRNKMALLDTGAPIIIASDIDAKTVHSSIDGALKISGRYFIPCNTTVAVSLQFAGIDYNITLAAEPIKIDGLCSSSIQSPGGQENKRGDVFGDPNIWIVGVPFLKTVYATFDIANLRVGFALPKTQAI</sequence>
<dbReference type="Proteomes" id="UP000789572">
    <property type="component" value="Unassembled WGS sequence"/>
</dbReference>
<evidence type="ECO:0000256" key="6">
    <source>
        <dbReference type="ARBA" id="ARBA00023145"/>
    </source>
</evidence>
<evidence type="ECO:0000256" key="10">
    <source>
        <dbReference type="RuleBase" id="RU000454"/>
    </source>
</evidence>
<dbReference type="PRINTS" id="PR00792">
    <property type="entry name" value="PEPSIN"/>
</dbReference>
<dbReference type="OrthoDB" id="15189at2759"/>
<keyword evidence="2 10" id="KW-0645">Protease</keyword>
<dbReference type="InterPro" id="IPR034164">
    <property type="entry name" value="Pepsin-like_dom"/>
</dbReference>
<dbReference type="Pfam" id="PF00026">
    <property type="entry name" value="Asp"/>
    <property type="match status" value="1"/>
</dbReference>
<dbReference type="FunFam" id="2.40.70.10:FF:000008">
    <property type="entry name" value="Cathepsin D"/>
    <property type="match status" value="1"/>
</dbReference>
<dbReference type="PROSITE" id="PS00141">
    <property type="entry name" value="ASP_PROTEASE"/>
    <property type="match status" value="1"/>
</dbReference>
<accession>A0A9N9GJI3</accession>
<comment type="caution">
    <text evidence="13">The sequence shown here is derived from an EMBL/GenBank/DDBJ whole genome shotgun (WGS) entry which is preliminary data.</text>
</comment>
<dbReference type="PANTHER" id="PTHR47966:SF51">
    <property type="entry name" value="BETA-SITE APP-CLEAVING ENZYME, ISOFORM A-RELATED"/>
    <property type="match status" value="1"/>
</dbReference>
<feature type="chain" id="PRO_5040313482" evidence="11">
    <location>
        <begin position="20"/>
        <end position="376"/>
    </location>
</feature>